<dbReference type="InterPro" id="IPR013094">
    <property type="entry name" value="AB_hydrolase_3"/>
</dbReference>
<proteinExistence type="predicted"/>
<gene>
    <name evidence="3" type="ORF">EV44_g5173</name>
</gene>
<accession>A0A0B1P5X6</accession>
<keyword evidence="1" id="KW-0378">Hydrolase</keyword>
<dbReference type="PANTHER" id="PTHR48081:SF25">
    <property type="entry name" value="PUTATIVE (AFU_ORTHOLOGUE AFUA_3G11560)-RELATED"/>
    <property type="match status" value="1"/>
</dbReference>
<dbReference type="Pfam" id="PF07859">
    <property type="entry name" value="Abhydrolase_3"/>
    <property type="match status" value="1"/>
</dbReference>
<organism evidence="3 4">
    <name type="scientific">Uncinula necator</name>
    <name type="common">Grape powdery mildew</name>
    <dbReference type="NCBI Taxonomy" id="52586"/>
    <lineage>
        <taxon>Eukaryota</taxon>
        <taxon>Fungi</taxon>
        <taxon>Dikarya</taxon>
        <taxon>Ascomycota</taxon>
        <taxon>Pezizomycotina</taxon>
        <taxon>Leotiomycetes</taxon>
        <taxon>Erysiphales</taxon>
        <taxon>Erysiphaceae</taxon>
        <taxon>Erysiphe</taxon>
    </lineage>
</organism>
<dbReference type="HOGENOM" id="CLU_027519_0_0_1"/>
<keyword evidence="4" id="KW-1185">Reference proteome</keyword>
<dbReference type="Gene3D" id="3.40.50.1820">
    <property type="entry name" value="alpha/beta hydrolase"/>
    <property type="match status" value="1"/>
</dbReference>
<dbReference type="OMA" id="PATPRCY"/>
<evidence type="ECO:0000313" key="3">
    <source>
        <dbReference type="EMBL" id="KHJ33678.1"/>
    </source>
</evidence>
<dbReference type="PANTHER" id="PTHR48081">
    <property type="entry name" value="AB HYDROLASE SUPERFAMILY PROTEIN C4A8.06C"/>
    <property type="match status" value="1"/>
</dbReference>
<evidence type="ECO:0000259" key="2">
    <source>
        <dbReference type="Pfam" id="PF07859"/>
    </source>
</evidence>
<evidence type="ECO:0000256" key="1">
    <source>
        <dbReference type="ARBA" id="ARBA00022801"/>
    </source>
</evidence>
<dbReference type="Proteomes" id="UP000030854">
    <property type="component" value="Unassembled WGS sequence"/>
</dbReference>
<dbReference type="STRING" id="52586.A0A0B1P5X6"/>
<sequence>MTDGSARSLKFLVPLVPKLLKTGIRHVLKRSETSKYWDLRTAITVRILDIIINELPPDTLLNTQSRTLKDPGIRGNIWISKVKLPSPPEDSIRQVLFNAIESLKKPEEASGGYTEPELLPVEGEWTGYRADASAKTQEMKISEEEKYEKMMSEVTSKITILYIHGGALFLCDPITHRNVSQKLAKLTGGRAFSVRYRLAPQNPFPAALLDVLFAYMSLLYPPPGSLHTAVSPSDIVIAGDSAGGNLSLALLQLILEIQRKSLKIAWNGEERDVPIPAGVATSSPWLDITSSLPSIIKNQAYDYLPKREKEYKPCSVWPTDPPRKHMYVNDPLATHPLVSPLAAKNWNGSCPVYIATGWEILVDENKIGATHIASQDIKVILDEYEAMPHCFGIVLSKLPASDTFFRNWAHNIKLMVDSPQDLVTTGTLIKAKTLATEPLDMLKLSDITQEKAVDMMNEKVIQDKSKSS</sequence>
<dbReference type="AlphaFoldDB" id="A0A0B1P5X6"/>
<dbReference type="EMBL" id="JNVN01001292">
    <property type="protein sequence ID" value="KHJ33678.1"/>
    <property type="molecule type" value="Genomic_DNA"/>
</dbReference>
<dbReference type="OrthoDB" id="5354320at2759"/>
<comment type="caution">
    <text evidence="3">The sequence shown here is derived from an EMBL/GenBank/DDBJ whole genome shotgun (WGS) entry which is preliminary data.</text>
</comment>
<protein>
    <submittedName>
        <fullName evidence="3">Putative lipase or esterase</fullName>
    </submittedName>
</protein>
<feature type="domain" description="Alpha/beta hydrolase fold-3" evidence="2">
    <location>
        <begin position="160"/>
        <end position="391"/>
    </location>
</feature>
<dbReference type="GO" id="GO:0016787">
    <property type="term" value="F:hydrolase activity"/>
    <property type="evidence" value="ECO:0007669"/>
    <property type="project" value="UniProtKB-KW"/>
</dbReference>
<reference evidence="3 4" key="1">
    <citation type="journal article" date="2014" name="BMC Genomics">
        <title>Adaptive genomic structural variation in the grape powdery mildew pathogen, Erysiphe necator.</title>
        <authorList>
            <person name="Jones L."/>
            <person name="Riaz S."/>
            <person name="Morales-Cruz A."/>
            <person name="Amrine K.C."/>
            <person name="McGuire B."/>
            <person name="Gubler W.D."/>
            <person name="Walker M.A."/>
            <person name="Cantu D."/>
        </authorList>
    </citation>
    <scope>NUCLEOTIDE SEQUENCE [LARGE SCALE GENOMIC DNA]</scope>
    <source>
        <strain evidence="4">c</strain>
    </source>
</reference>
<dbReference type="InterPro" id="IPR029058">
    <property type="entry name" value="AB_hydrolase_fold"/>
</dbReference>
<dbReference type="InterPro" id="IPR050300">
    <property type="entry name" value="GDXG_lipolytic_enzyme"/>
</dbReference>
<name>A0A0B1P5X6_UNCNE</name>
<evidence type="ECO:0000313" key="4">
    <source>
        <dbReference type="Proteomes" id="UP000030854"/>
    </source>
</evidence>
<dbReference type="SUPFAM" id="SSF53474">
    <property type="entry name" value="alpha/beta-Hydrolases"/>
    <property type="match status" value="1"/>
</dbReference>